<dbReference type="Proteomes" id="UP000784294">
    <property type="component" value="Unassembled WGS sequence"/>
</dbReference>
<dbReference type="OrthoDB" id="442176at2759"/>
<accession>A0A3S5B6G9</accession>
<protein>
    <recommendedName>
        <fullName evidence="1">Calcium/calmodulin-dependent protein kinase II association-domain domain-containing protein</fullName>
    </recommendedName>
</protein>
<evidence type="ECO:0000313" key="2">
    <source>
        <dbReference type="EMBL" id="VEL35105.1"/>
    </source>
</evidence>
<proteinExistence type="predicted"/>
<dbReference type="InterPro" id="IPR013543">
    <property type="entry name" value="Ca/CaM-dep_prot_kinase-assoc"/>
</dbReference>
<dbReference type="AlphaFoldDB" id="A0A3S5B6G9"/>
<sequence length="95" mass="10688">MFLSRSGMPHTQQTEESRVWVRKNGKEWLNLHVHRSTLSGSGVVSGCNGGLSTQPAKSAFLESQIAFSQRYYGFDALPFFGITRINTWNYAAFVK</sequence>
<evidence type="ECO:0000313" key="3">
    <source>
        <dbReference type="Proteomes" id="UP000784294"/>
    </source>
</evidence>
<dbReference type="Pfam" id="PF08332">
    <property type="entry name" value="CaMKII_AD"/>
    <property type="match status" value="1"/>
</dbReference>
<gene>
    <name evidence="2" type="ORF">PXEA_LOCUS28545</name>
</gene>
<organism evidence="2 3">
    <name type="scientific">Protopolystoma xenopodis</name>
    <dbReference type="NCBI Taxonomy" id="117903"/>
    <lineage>
        <taxon>Eukaryota</taxon>
        <taxon>Metazoa</taxon>
        <taxon>Spiralia</taxon>
        <taxon>Lophotrochozoa</taxon>
        <taxon>Platyhelminthes</taxon>
        <taxon>Monogenea</taxon>
        <taxon>Polyopisthocotylea</taxon>
        <taxon>Polystomatidea</taxon>
        <taxon>Polystomatidae</taxon>
        <taxon>Protopolystoma</taxon>
    </lineage>
</organism>
<name>A0A3S5B6G9_9PLAT</name>
<comment type="caution">
    <text evidence="2">The sequence shown here is derived from an EMBL/GenBank/DDBJ whole genome shotgun (WGS) entry which is preliminary data.</text>
</comment>
<dbReference type="GO" id="GO:0004683">
    <property type="term" value="F:calcium/calmodulin-dependent protein kinase activity"/>
    <property type="evidence" value="ECO:0007669"/>
    <property type="project" value="InterPro"/>
</dbReference>
<keyword evidence="3" id="KW-1185">Reference proteome</keyword>
<dbReference type="GO" id="GO:0005516">
    <property type="term" value="F:calmodulin binding"/>
    <property type="evidence" value="ECO:0007669"/>
    <property type="project" value="InterPro"/>
</dbReference>
<dbReference type="Gene3D" id="3.10.450.50">
    <property type="match status" value="1"/>
</dbReference>
<feature type="domain" description="Calcium/calmodulin-dependent protein kinase II association-domain" evidence="1">
    <location>
        <begin position="2"/>
        <end position="37"/>
    </location>
</feature>
<evidence type="ECO:0000259" key="1">
    <source>
        <dbReference type="Pfam" id="PF08332"/>
    </source>
</evidence>
<reference evidence="2" key="1">
    <citation type="submission" date="2018-11" db="EMBL/GenBank/DDBJ databases">
        <authorList>
            <consortium name="Pathogen Informatics"/>
        </authorList>
    </citation>
    <scope>NUCLEOTIDE SEQUENCE</scope>
</reference>
<dbReference type="EMBL" id="CAAALY010249103">
    <property type="protein sequence ID" value="VEL35105.1"/>
    <property type="molecule type" value="Genomic_DNA"/>
</dbReference>